<gene>
    <name evidence="3" type="ORF">EO081_11075</name>
</gene>
<dbReference type="CDD" id="cd05233">
    <property type="entry name" value="SDR_c"/>
    <property type="match status" value="1"/>
</dbReference>
<keyword evidence="2" id="KW-0560">Oxidoreductase</keyword>
<accession>A0A4Q2IT48</accession>
<dbReference type="EMBL" id="SDPT01000002">
    <property type="protein sequence ID" value="RXZ31745.1"/>
    <property type="molecule type" value="Genomic_DNA"/>
</dbReference>
<evidence type="ECO:0000256" key="1">
    <source>
        <dbReference type="ARBA" id="ARBA00006484"/>
    </source>
</evidence>
<evidence type="ECO:0000313" key="4">
    <source>
        <dbReference type="Proteomes" id="UP000292347"/>
    </source>
</evidence>
<proteinExistence type="inferred from homology"/>
<dbReference type="FunFam" id="3.40.50.720:FF:000084">
    <property type="entry name" value="Short-chain dehydrogenase reductase"/>
    <property type="match status" value="1"/>
</dbReference>
<evidence type="ECO:0000313" key="3">
    <source>
        <dbReference type="EMBL" id="RXZ31745.1"/>
    </source>
</evidence>
<organism evidence="3 4">
    <name type="scientific">Sphingomonas desiccabilis</name>
    <dbReference type="NCBI Taxonomy" id="429134"/>
    <lineage>
        <taxon>Bacteria</taxon>
        <taxon>Pseudomonadati</taxon>
        <taxon>Pseudomonadota</taxon>
        <taxon>Alphaproteobacteria</taxon>
        <taxon>Sphingomonadales</taxon>
        <taxon>Sphingomonadaceae</taxon>
        <taxon>Sphingomonas</taxon>
    </lineage>
</organism>
<dbReference type="PANTHER" id="PTHR24321">
    <property type="entry name" value="DEHYDROGENASES, SHORT CHAIN"/>
    <property type="match status" value="1"/>
</dbReference>
<protein>
    <submittedName>
        <fullName evidence="3">SDR family oxidoreductase</fullName>
    </submittedName>
</protein>
<reference evidence="3 4" key="1">
    <citation type="submission" date="2019-01" db="EMBL/GenBank/DDBJ databases">
        <title>Sphingomonas mucosissima sp. nov. and Sphingomonas desiccabilis sp. nov., from biological soil crusts in the Colorado Plateau, USA.</title>
        <authorList>
            <person name="Zhu D."/>
        </authorList>
    </citation>
    <scope>NUCLEOTIDE SEQUENCE [LARGE SCALE GENOMIC DNA]</scope>
    <source>
        <strain evidence="3 4">CP1D</strain>
    </source>
</reference>
<dbReference type="PROSITE" id="PS00061">
    <property type="entry name" value="ADH_SHORT"/>
    <property type="match status" value="1"/>
</dbReference>
<name>A0A4Q2IT48_9SPHN</name>
<evidence type="ECO:0000256" key="2">
    <source>
        <dbReference type="ARBA" id="ARBA00023002"/>
    </source>
</evidence>
<dbReference type="InterPro" id="IPR036291">
    <property type="entry name" value="NAD(P)-bd_dom_sf"/>
</dbReference>
<dbReference type="Proteomes" id="UP000292347">
    <property type="component" value="Unassembled WGS sequence"/>
</dbReference>
<dbReference type="GO" id="GO:0016491">
    <property type="term" value="F:oxidoreductase activity"/>
    <property type="evidence" value="ECO:0007669"/>
    <property type="project" value="UniProtKB-KW"/>
</dbReference>
<dbReference type="RefSeq" id="WP_129341978.1">
    <property type="nucleotide sequence ID" value="NZ_JACIDD010000002.1"/>
</dbReference>
<dbReference type="AlphaFoldDB" id="A0A4Q2IT48"/>
<dbReference type="PANTHER" id="PTHR24321:SF8">
    <property type="entry name" value="ESTRADIOL 17-BETA-DEHYDROGENASE 8-RELATED"/>
    <property type="match status" value="1"/>
</dbReference>
<dbReference type="InterPro" id="IPR020904">
    <property type="entry name" value="Sc_DH/Rdtase_CS"/>
</dbReference>
<dbReference type="PRINTS" id="PR00081">
    <property type="entry name" value="GDHRDH"/>
</dbReference>
<dbReference type="Pfam" id="PF13561">
    <property type="entry name" value="adh_short_C2"/>
    <property type="match status" value="1"/>
</dbReference>
<comment type="caution">
    <text evidence="3">The sequence shown here is derived from an EMBL/GenBank/DDBJ whole genome shotgun (WGS) entry which is preliminary data.</text>
</comment>
<dbReference type="InterPro" id="IPR002347">
    <property type="entry name" value="SDR_fam"/>
</dbReference>
<dbReference type="PRINTS" id="PR00080">
    <property type="entry name" value="SDRFAMILY"/>
</dbReference>
<dbReference type="OrthoDB" id="9789398at2"/>
<comment type="similarity">
    <text evidence="1">Belongs to the short-chain dehydrogenases/reductases (SDR) family.</text>
</comment>
<dbReference type="Gene3D" id="3.40.50.720">
    <property type="entry name" value="NAD(P)-binding Rossmann-like Domain"/>
    <property type="match status" value="1"/>
</dbReference>
<keyword evidence="4" id="KW-1185">Reference proteome</keyword>
<sequence>MARLVERSIIVTGAAQGIGAAYAKALASEGAKLALCDLAPPDETADAIRSAGGTVLARACDITQPAAVAAFAAEVEREHGGIQALVNNAALFGNLALKSLEDITSEEWDQVMRVNVRGTFECIKAVMPAMRRQGYGKIVNIASATVFKGAPMMLHYVASKGAIVALTRSVAREVGDAGIRINCLAPGLTMSANVEANQDWAGRIVEANIASRCLKRDAVPDDLIGALVFLASGESDFMTGQTIVVDGGSVTH</sequence>
<dbReference type="SUPFAM" id="SSF51735">
    <property type="entry name" value="NAD(P)-binding Rossmann-fold domains"/>
    <property type="match status" value="1"/>
</dbReference>